<dbReference type="SUPFAM" id="SSF55073">
    <property type="entry name" value="Nucleotide cyclase"/>
    <property type="match status" value="1"/>
</dbReference>
<evidence type="ECO:0000313" key="5">
    <source>
        <dbReference type="EMBL" id="THV34764.1"/>
    </source>
</evidence>
<dbReference type="GO" id="GO:0043709">
    <property type="term" value="P:cell adhesion involved in single-species biofilm formation"/>
    <property type="evidence" value="ECO:0007669"/>
    <property type="project" value="TreeGrafter"/>
</dbReference>
<evidence type="ECO:0000256" key="2">
    <source>
        <dbReference type="ARBA" id="ARBA00034247"/>
    </source>
</evidence>
<dbReference type="Pfam" id="PF00990">
    <property type="entry name" value="GGDEF"/>
    <property type="match status" value="1"/>
</dbReference>
<dbReference type="InterPro" id="IPR050469">
    <property type="entry name" value="Diguanylate_Cyclase"/>
</dbReference>
<dbReference type="PANTHER" id="PTHR45138">
    <property type="entry name" value="REGULATORY COMPONENTS OF SENSORY TRANSDUCTION SYSTEM"/>
    <property type="match status" value="1"/>
</dbReference>
<proteinExistence type="predicted"/>
<dbReference type="GO" id="GO:0052621">
    <property type="term" value="F:diguanylate cyclase activity"/>
    <property type="evidence" value="ECO:0007669"/>
    <property type="project" value="UniProtKB-EC"/>
</dbReference>
<dbReference type="EC" id="2.7.7.65" evidence="1"/>
<evidence type="ECO:0000259" key="4">
    <source>
        <dbReference type="PROSITE" id="PS50887"/>
    </source>
</evidence>
<evidence type="ECO:0000256" key="3">
    <source>
        <dbReference type="SAM" id="Phobius"/>
    </source>
</evidence>
<reference evidence="5 6" key="1">
    <citation type="submission" date="2019-04" db="EMBL/GenBank/DDBJ databases">
        <title>genome sequence of strain W3.</title>
        <authorList>
            <person name="Gao J."/>
            <person name="Sun J."/>
        </authorList>
    </citation>
    <scope>NUCLEOTIDE SEQUENCE [LARGE SCALE GENOMIC DNA]</scope>
    <source>
        <strain evidence="5 6">W3</strain>
    </source>
</reference>
<gene>
    <name evidence="5" type="ORF">FAA86_13855</name>
</gene>
<evidence type="ECO:0000313" key="6">
    <source>
        <dbReference type="Proteomes" id="UP000307378"/>
    </source>
</evidence>
<dbReference type="Proteomes" id="UP000307378">
    <property type="component" value="Unassembled WGS sequence"/>
</dbReference>
<dbReference type="InterPro" id="IPR029787">
    <property type="entry name" value="Nucleotide_cyclase"/>
</dbReference>
<organism evidence="5 6">
    <name type="scientific">Rhizobium rosettiformans W3</name>
    <dbReference type="NCBI Taxonomy" id="538378"/>
    <lineage>
        <taxon>Bacteria</taxon>
        <taxon>Pseudomonadati</taxon>
        <taxon>Pseudomonadota</taxon>
        <taxon>Alphaproteobacteria</taxon>
        <taxon>Hyphomicrobiales</taxon>
        <taxon>Rhizobiaceae</taxon>
        <taxon>Rhizobium/Agrobacterium group</taxon>
        <taxon>Rhizobium</taxon>
    </lineage>
</organism>
<feature type="transmembrane region" description="Helical" evidence="3">
    <location>
        <begin position="145"/>
        <end position="161"/>
    </location>
</feature>
<dbReference type="RefSeq" id="WP_136541486.1">
    <property type="nucleotide sequence ID" value="NZ_STGU01000007.1"/>
</dbReference>
<feature type="transmembrane region" description="Helical" evidence="3">
    <location>
        <begin position="57"/>
        <end position="77"/>
    </location>
</feature>
<accession>A0A4S8Q3K8</accession>
<dbReference type="EMBL" id="STGU01000007">
    <property type="protein sequence ID" value="THV34764.1"/>
    <property type="molecule type" value="Genomic_DNA"/>
</dbReference>
<dbReference type="InterPro" id="IPR043128">
    <property type="entry name" value="Rev_trsase/Diguanyl_cyclase"/>
</dbReference>
<comment type="catalytic activity">
    <reaction evidence="2">
        <text>2 GTP = 3',3'-c-di-GMP + 2 diphosphate</text>
        <dbReference type="Rhea" id="RHEA:24898"/>
        <dbReference type="ChEBI" id="CHEBI:33019"/>
        <dbReference type="ChEBI" id="CHEBI:37565"/>
        <dbReference type="ChEBI" id="CHEBI:58805"/>
        <dbReference type="EC" id="2.7.7.65"/>
    </reaction>
</comment>
<dbReference type="PANTHER" id="PTHR45138:SF9">
    <property type="entry name" value="DIGUANYLATE CYCLASE DGCM-RELATED"/>
    <property type="match status" value="1"/>
</dbReference>
<dbReference type="GO" id="GO:0005886">
    <property type="term" value="C:plasma membrane"/>
    <property type="evidence" value="ECO:0007669"/>
    <property type="project" value="TreeGrafter"/>
</dbReference>
<dbReference type="AlphaFoldDB" id="A0A4S8Q3K8"/>
<dbReference type="CDD" id="cd01949">
    <property type="entry name" value="GGDEF"/>
    <property type="match status" value="1"/>
</dbReference>
<keyword evidence="3" id="KW-0812">Transmembrane</keyword>
<keyword evidence="3" id="KW-0472">Membrane</keyword>
<dbReference type="GO" id="GO:1902201">
    <property type="term" value="P:negative regulation of bacterial-type flagellum-dependent cell motility"/>
    <property type="evidence" value="ECO:0007669"/>
    <property type="project" value="TreeGrafter"/>
</dbReference>
<dbReference type="NCBIfam" id="TIGR00254">
    <property type="entry name" value="GGDEF"/>
    <property type="match status" value="1"/>
</dbReference>
<name>A0A4S8Q3K8_9HYPH</name>
<keyword evidence="3" id="KW-1133">Transmembrane helix</keyword>
<protein>
    <recommendedName>
        <fullName evidence="1">diguanylate cyclase</fullName>
        <ecNumber evidence="1">2.7.7.65</ecNumber>
    </recommendedName>
</protein>
<feature type="domain" description="GGDEF" evidence="4">
    <location>
        <begin position="255"/>
        <end position="389"/>
    </location>
</feature>
<dbReference type="PROSITE" id="PS50887">
    <property type="entry name" value="GGDEF"/>
    <property type="match status" value="1"/>
</dbReference>
<dbReference type="SMART" id="SM00267">
    <property type="entry name" value="GGDEF"/>
    <property type="match status" value="1"/>
</dbReference>
<dbReference type="FunFam" id="3.30.70.270:FF:000001">
    <property type="entry name" value="Diguanylate cyclase domain protein"/>
    <property type="match status" value="1"/>
</dbReference>
<sequence length="397" mass="43069">MLLQKLALPMIGAEDETDPPWDHLGVLFSITPHLVAAVAILAATIQPYGAGEFGKVVLVLLILSAQVAIRGIGDYMYRHRSPADKLQLWLARFSVISLLSGVAWGLALAILYADSPPDTQVVALAIGCGIVQSAAARAYLAPRSTLLVIMTVTAFVNVAAIREGNWVMVPICVAYVGFLASYMVRLITLDEKRIAAEKRTRVLVDALAESNEKLTEANEQLRRHARTDALTGLDNRRGFNEELTRRLDLAHKADRPLALLLIDVDHFKRFNDTHGHQAGDRCLQVVAELLQSAIRGLDATAARYGGEEFALLLQGSEAPDAIDFADTLRARIAQLLVPAEEGRAANLTVSIGVAVARADDDENSIVSRADRYLYAAKEAGRDCVRGTETPMRADVSA</sequence>
<feature type="transmembrane region" description="Helical" evidence="3">
    <location>
        <begin position="89"/>
        <end position="113"/>
    </location>
</feature>
<evidence type="ECO:0000256" key="1">
    <source>
        <dbReference type="ARBA" id="ARBA00012528"/>
    </source>
</evidence>
<feature type="transmembrane region" description="Helical" evidence="3">
    <location>
        <begin position="167"/>
        <end position="189"/>
    </location>
</feature>
<dbReference type="Gene3D" id="3.30.70.270">
    <property type="match status" value="1"/>
</dbReference>
<comment type="caution">
    <text evidence="5">The sequence shown here is derived from an EMBL/GenBank/DDBJ whole genome shotgun (WGS) entry which is preliminary data.</text>
</comment>
<feature type="transmembrane region" description="Helical" evidence="3">
    <location>
        <begin position="21"/>
        <end position="45"/>
    </location>
</feature>
<dbReference type="InterPro" id="IPR000160">
    <property type="entry name" value="GGDEF_dom"/>
</dbReference>